<name>A0A0E2LQ82_PORGN</name>
<comment type="similarity">
    <text evidence="1">Belongs to the type-I restriction system S methylase family.</text>
</comment>
<evidence type="ECO:0000256" key="4">
    <source>
        <dbReference type="SAM" id="Coils"/>
    </source>
</evidence>
<organism evidence="6 7">
    <name type="scientific">Porphyromonas gingivalis F0570</name>
    <dbReference type="NCBI Taxonomy" id="1227271"/>
    <lineage>
        <taxon>Bacteria</taxon>
        <taxon>Pseudomonadati</taxon>
        <taxon>Bacteroidota</taxon>
        <taxon>Bacteroidia</taxon>
        <taxon>Bacteroidales</taxon>
        <taxon>Porphyromonadaceae</taxon>
        <taxon>Porphyromonas</taxon>
    </lineage>
</organism>
<dbReference type="PATRIC" id="fig|1227271.3.peg.1174"/>
<dbReference type="EMBL" id="AWUW01000098">
    <property type="protein sequence ID" value="ERJ65610.1"/>
    <property type="molecule type" value="Genomic_DNA"/>
</dbReference>
<dbReference type="InterPro" id="IPR000055">
    <property type="entry name" value="Restrct_endonuc_typeI_TRD"/>
</dbReference>
<dbReference type="GO" id="GO:0003677">
    <property type="term" value="F:DNA binding"/>
    <property type="evidence" value="ECO:0007669"/>
    <property type="project" value="UniProtKB-KW"/>
</dbReference>
<evidence type="ECO:0000256" key="1">
    <source>
        <dbReference type="ARBA" id="ARBA00010923"/>
    </source>
</evidence>
<feature type="coiled-coil region" evidence="4">
    <location>
        <begin position="373"/>
        <end position="400"/>
    </location>
</feature>
<sequence length="403" mass="45355">MAKNHKIPKCPPLRFPEFADEWKQTTLGETCSVIGGGTPSTDVDDYWNGDIQWFTPSEIGVNKFVSRSERTITEQGMNNSGAKLLPLGTILLTTRATIGEASIATCPCTTNQGCQSLVINRRITTTEFVYQKVETLKRELFSRANGSTFKEISASEVRSISISLPSLSEQEKIAGFLSLIDERIQSCSETIKERKREKAALLNQLFSQKLRFPQFSDEWQQTTLGEIAEMNSGGTPSTTNPNYYGGSIPFLSISDISKCGKYIYQTENYITKEGLRNSSARLFLRDTIMFAMYASVGKVAITKIPISCSQAILGISSTKVYQIFLYYVLIVKARDYSKFSQTGTQMNLSKSLMERLSISLPSLAEQQKIADFLSLIDERIDLEEQLLQEYEQQKKYLLRNMFV</sequence>
<dbReference type="Gene3D" id="3.90.220.20">
    <property type="entry name" value="DNA methylase specificity domains"/>
    <property type="match status" value="2"/>
</dbReference>
<dbReference type="Pfam" id="PF01420">
    <property type="entry name" value="Methylase_S"/>
    <property type="match status" value="2"/>
</dbReference>
<evidence type="ECO:0000256" key="2">
    <source>
        <dbReference type="ARBA" id="ARBA00022747"/>
    </source>
</evidence>
<dbReference type="CDD" id="cd17273">
    <property type="entry name" value="RMtype1_S_EcoJA69PI-TRD1-CR1_like"/>
    <property type="match status" value="1"/>
</dbReference>
<gene>
    <name evidence="6" type="ORF">HMPREF1555_01342</name>
</gene>
<dbReference type="AlphaFoldDB" id="A0A0E2LQ82"/>
<dbReference type="SUPFAM" id="SSF116734">
    <property type="entry name" value="DNA methylase specificity domain"/>
    <property type="match status" value="2"/>
</dbReference>
<evidence type="ECO:0000313" key="7">
    <source>
        <dbReference type="Proteomes" id="UP000016630"/>
    </source>
</evidence>
<dbReference type="Proteomes" id="UP000016630">
    <property type="component" value="Unassembled WGS sequence"/>
</dbReference>
<dbReference type="GO" id="GO:0009307">
    <property type="term" value="P:DNA restriction-modification system"/>
    <property type="evidence" value="ECO:0007669"/>
    <property type="project" value="UniProtKB-KW"/>
</dbReference>
<dbReference type="CDD" id="cd17275">
    <property type="entry name" value="RMtype1_S_MjaORF132P-TRD1-CR1_like"/>
    <property type="match status" value="1"/>
</dbReference>
<accession>A0A0E2LQ82</accession>
<keyword evidence="4" id="KW-0175">Coiled coil</keyword>
<protein>
    <submittedName>
        <fullName evidence="6">Type I restriction modification DNA specificity domain protein</fullName>
    </submittedName>
</protein>
<dbReference type="InterPro" id="IPR052021">
    <property type="entry name" value="Type-I_RS_S_subunit"/>
</dbReference>
<keyword evidence="2" id="KW-0680">Restriction system</keyword>
<dbReference type="PANTHER" id="PTHR30408:SF13">
    <property type="entry name" value="TYPE I RESTRICTION ENZYME HINDI SPECIFICITY SUBUNIT"/>
    <property type="match status" value="1"/>
</dbReference>
<dbReference type="HOGENOM" id="CLU_021095_0_3_10"/>
<comment type="caution">
    <text evidence="6">The sequence shown here is derived from an EMBL/GenBank/DDBJ whole genome shotgun (WGS) entry which is preliminary data.</text>
</comment>
<reference evidence="6 7" key="1">
    <citation type="submission" date="2013-06" db="EMBL/GenBank/DDBJ databases">
        <authorList>
            <person name="Weinstock G."/>
            <person name="Sodergren E."/>
            <person name="Lobos E.A."/>
            <person name="Fulton L."/>
            <person name="Fulton R."/>
            <person name="Courtney L."/>
            <person name="Fronick C."/>
            <person name="O'Laughlin M."/>
            <person name="Godfrey J."/>
            <person name="Wilson R.M."/>
            <person name="Miner T."/>
            <person name="Farmer C."/>
            <person name="Delehaunty K."/>
            <person name="Cordes M."/>
            <person name="Minx P."/>
            <person name="Tomlinson C."/>
            <person name="Chen J."/>
            <person name="Wollam A."/>
            <person name="Pepin K.H."/>
            <person name="Bhonagiri V."/>
            <person name="Zhang X."/>
            <person name="Warren W."/>
            <person name="Mitreva M."/>
            <person name="Mardis E.R."/>
            <person name="Wilson R.K."/>
        </authorList>
    </citation>
    <scope>NUCLEOTIDE SEQUENCE [LARGE SCALE GENOMIC DNA]</scope>
    <source>
        <strain evidence="6 7">F0570</strain>
    </source>
</reference>
<feature type="domain" description="Type I restriction modification DNA specificity" evidence="5">
    <location>
        <begin position="217"/>
        <end position="391"/>
    </location>
</feature>
<proteinExistence type="inferred from homology"/>
<dbReference type="Gene3D" id="1.10.287.1120">
    <property type="entry name" value="Bipartite methylase S protein"/>
    <property type="match status" value="2"/>
</dbReference>
<dbReference type="InterPro" id="IPR044946">
    <property type="entry name" value="Restrct_endonuc_typeI_TRD_sf"/>
</dbReference>
<evidence type="ECO:0000256" key="3">
    <source>
        <dbReference type="ARBA" id="ARBA00023125"/>
    </source>
</evidence>
<keyword evidence="3" id="KW-0238">DNA-binding</keyword>
<dbReference type="RefSeq" id="WP_021665594.1">
    <property type="nucleotide sequence ID" value="NZ_KI259190.1"/>
</dbReference>
<evidence type="ECO:0000259" key="5">
    <source>
        <dbReference type="Pfam" id="PF01420"/>
    </source>
</evidence>
<evidence type="ECO:0000313" key="6">
    <source>
        <dbReference type="EMBL" id="ERJ65610.1"/>
    </source>
</evidence>
<dbReference type="PANTHER" id="PTHR30408">
    <property type="entry name" value="TYPE-1 RESTRICTION ENZYME ECOKI SPECIFICITY PROTEIN"/>
    <property type="match status" value="1"/>
</dbReference>
<feature type="domain" description="Type I restriction modification DNA specificity" evidence="5">
    <location>
        <begin position="20"/>
        <end position="186"/>
    </location>
</feature>